<keyword evidence="2" id="KW-1185">Reference proteome</keyword>
<accession>F9Y4J7</accession>
<evidence type="ECO:0000313" key="2">
    <source>
        <dbReference type="Proteomes" id="UP000000692"/>
    </source>
</evidence>
<dbReference type="EMBL" id="CP002018">
    <property type="protein sequence ID" value="AEM40554.1"/>
    <property type="molecule type" value="Genomic_DNA"/>
</dbReference>
<reference evidence="1 2" key="1">
    <citation type="journal article" date="2011" name="J. Bacteriol.">
        <title>Complete genome sequence of the industrial strain Ketogulonicigenium vulgare WSH-001.</title>
        <authorList>
            <person name="Liu L."/>
            <person name="Li Y."/>
            <person name="Zhang J."/>
            <person name="Zhou Z."/>
            <person name="Liu J."/>
            <person name="Li X."/>
            <person name="Zhou J."/>
            <person name="Du G."/>
            <person name="Wang L."/>
            <person name="Chen J."/>
        </authorList>
    </citation>
    <scope>NUCLEOTIDE SEQUENCE [LARGE SCALE GENOMIC DNA]</scope>
    <source>
        <strain evidence="1 2">WSH-001</strain>
    </source>
</reference>
<dbReference type="HOGENOM" id="CLU_171832_0_0_5"/>
<dbReference type="KEGG" id="kvl:KVU_0715"/>
<sequence length="96" mass="11062">MEKSFRKSRQPKNGEDAERARFARLLWRAFPDANSENELAELAAMVLTSESRPVDKRTVRNWLRCENAPHFRYVIKVIALVGAEAVFQMIDPEVGE</sequence>
<dbReference type="Proteomes" id="UP000000692">
    <property type="component" value="Chromosome"/>
</dbReference>
<dbReference type="eggNOG" id="ENOG50339FD">
    <property type="taxonomic scope" value="Bacteria"/>
</dbReference>
<name>F9Y4J7_KETVW</name>
<organism evidence="1 2">
    <name type="scientific">Ketogulonicigenium vulgare (strain WSH-001)</name>
    <dbReference type="NCBI Taxonomy" id="759362"/>
    <lineage>
        <taxon>Bacteria</taxon>
        <taxon>Pseudomonadati</taxon>
        <taxon>Pseudomonadota</taxon>
        <taxon>Alphaproteobacteria</taxon>
        <taxon>Rhodobacterales</taxon>
        <taxon>Roseobacteraceae</taxon>
        <taxon>Ketogulonicigenium</taxon>
    </lineage>
</organism>
<evidence type="ECO:0000313" key="1">
    <source>
        <dbReference type="EMBL" id="AEM40554.1"/>
    </source>
</evidence>
<dbReference type="OrthoDB" id="7727719at2"/>
<gene>
    <name evidence="1" type="ordered locus">KVU_0715</name>
</gene>
<proteinExistence type="predicted"/>
<dbReference type="AlphaFoldDB" id="F9Y4J7"/>
<protein>
    <submittedName>
        <fullName evidence="1">Uncharacterized protein</fullName>
    </submittedName>
</protein>
<dbReference type="PATRIC" id="fig|759362.5.peg.743"/>